<dbReference type="SUPFAM" id="SSF52980">
    <property type="entry name" value="Restriction endonuclease-like"/>
    <property type="match status" value="1"/>
</dbReference>
<dbReference type="InterPro" id="IPR011335">
    <property type="entry name" value="Restrct_endonuc-II-like"/>
</dbReference>
<dbReference type="Gene3D" id="3.40.960.10">
    <property type="entry name" value="VSR Endonuclease"/>
    <property type="match status" value="1"/>
</dbReference>
<dbReference type="InterPro" id="IPR007569">
    <property type="entry name" value="DUF559"/>
</dbReference>
<name>A0A1G6MNI0_9MICO</name>
<accession>A0A1G6MNI0</accession>
<dbReference type="STRING" id="993073.AS029_11530"/>
<evidence type="ECO:0000313" key="3">
    <source>
        <dbReference type="Proteomes" id="UP000183203"/>
    </source>
</evidence>
<keyword evidence="2" id="KW-0540">Nuclease</keyword>
<feature type="domain" description="DUF559" evidence="1">
    <location>
        <begin position="229"/>
        <end position="312"/>
    </location>
</feature>
<organism evidence="2 3">
    <name type="scientific">Microbacterium enclense</name>
    <dbReference type="NCBI Taxonomy" id="993073"/>
    <lineage>
        <taxon>Bacteria</taxon>
        <taxon>Bacillati</taxon>
        <taxon>Actinomycetota</taxon>
        <taxon>Actinomycetes</taxon>
        <taxon>Micrococcales</taxon>
        <taxon>Microbacteriaceae</taxon>
        <taxon>Microbacterium</taxon>
    </lineage>
</organism>
<gene>
    <name evidence="2" type="ORF">SAMN05216418_2579</name>
</gene>
<protein>
    <submittedName>
        <fullName evidence="2">Very-short-patch-repair endonuclease</fullName>
    </submittedName>
</protein>
<keyword evidence="2" id="KW-0255">Endonuclease</keyword>
<proteinExistence type="predicted"/>
<evidence type="ECO:0000313" key="2">
    <source>
        <dbReference type="EMBL" id="SDC57113.1"/>
    </source>
</evidence>
<keyword evidence="2" id="KW-0378">Hydrolase</keyword>
<dbReference type="Pfam" id="PF04480">
    <property type="entry name" value="DUF559"/>
    <property type="match status" value="1"/>
</dbReference>
<dbReference type="Proteomes" id="UP000183203">
    <property type="component" value="Unassembled WGS sequence"/>
</dbReference>
<reference evidence="2 3" key="1">
    <citation type="submission" date="2016-09" db="EMBL/GenBank/DDBJ databases">
        <authorList>
            <person name="Capua I."/>
            <person name="De Benedictis P."/>
            <person name="Joannis T."/>
            <person name="Lombin L.H."/>
            <person name="Cattoli G."/>
        </authorList>
    </citation>
    <scope>NUCLEOTIDE SEQUENCE [LARGE SCALE GENOMIC DNA]</scope>
    <source>
        <strain evidence="2 3">NIO-1002</strain>
    </source>
</reference>
<dbReference type="GO" id="GO:0004519">
    <property type="term" value="F:endonuclease activity"/>
    <property type="evidence" value="ECO:0007669"/>
    <property type="project" value="UniProtKB-KW"/>
</dbReference>
<evidence type="ECO:0000259" key="1">
    <source>
        <dbReference type="Pfam" id="PF04480"/>
    </source>
</evidence>
<sequence>MSAKLPAVVHTVARRPADAAVLPRRDLSTDHSDRCLVALTITQRGRMCVGDSAIRTFSELRSAGRSRRTIAAEVASGSLLHLRRGVYAERGTCEPVVAAARHGGTPACVTAARHLGLWVLEGTDQIHVWMREAGHGYPHDGCSCILHWSDIPLERAFAPLSIAHVLRQILRCRGVEQFFVALESALRLRLLTSADRAWLHDHTNAHGREALRLARSDADSGLESLVRWRLRNRRLPVRTQVRVVSVGRVDLIIGDVLIVEVDGAPFHDGESHRHRDLRRDAHAAAWGFITLRFDYALVVHDWPTVEMAILAYVDRDLHLAR</sequence>
<dbReference type="EMBL" id="FMYG01000005">
    <property type="protein sequence ID" value="SDC57113.1"/>
    <property type="molecule type" value="Genomic_DNA"/>
</dbReference>
<dbReference type="AlphaFoldDB" id="A0A1G6MNI0"/>